<keyword evidence="1" id="KW-0723">Serine/threonine-protein kinase</keyword>
<gene>
    <name evidence="8" type="ORF">BRAN1462_LOCUS57983</name>
</gene>
<evidence type="ECO:0000256" key="4">
    <source>
        <dbReference type="ARBA" id="ARBA00022777"/>
    </source>
</evidence>
<dbReference type="EMBL" id="HBGW01091398">
    <property type="protein sequence ID" value="CAD9640161.1"/>
    <property type="molecule type" value="Transcribed_RNA"/>
</dbReference>
<proteinExistence type="predicted"/>
<evidence type="ECO:0000256" key="5">
    <source>
        <dbReference type="ARBA" id="ARBA00022840"/>
    </source>
</evidence>
<dbReference type="InterPro" id="IPR008266">
    <property type="entry name" value="Tyr_kinase_AS"/>
</dbReference>
<keyword evidence="6" id="KW-0732">Signal</keyword>
<dbReference type="GO" id="GO:0005524">
    <property type="term" value="F:ATP binding"/>
    <property type="evidence" value="ECO:0007669"/>
    <property type="project" value="UniProtKB-KW"/>
</dbReference>
<dbReference type="PROSITE" id="PS00109">
    <property type="entry name" value="PROTEIN_KINASE_TYR"/>
    <property type="match status" value="1"/>
</dbReference>
<keyword evidence="2" id="KW-0808">Transferase</keyword>
<dbReference type="InterPro" id="IPR000719">
    <property type="entry name" value="Prot_kinase_dom"/>
</dbReference>
<dbReference type="Pfam" id="PF00069">
    <property type="entry name" value="Pkinase"/>
    <property type="match status" value="1"/>
</dbReference>
<dbReference type="PROSITE" id="PS50011">
    <property type="entry name" value="PROTEIN_KINASE_DOM"/>
    <property type="match status" value="1"/>
</dbReference>
<dbReference type="SMART" id="SM00220">
    <property type="entry name" value="S_TKc"/>
    <property type="match status" value="1"/>
</dbReference>
<keyword evidence="3" id="KW-0547">Nucleotide-binding</keyword>
<dbReference type="InterPro" id="IPR011009">
    <property type="entry name" value="Kinase-like_dom_sf"/>
</dbReference>
<dbReference type="PANTHER" id="PTHR24346">
    <property type="entry name" value="MAP/MICROTUBULE AFFINITY-REGULATING KINASE"/>
    <property type="match status" value="1"/>
</dbReference>
<dbReference type="Gene3D" id="1.10.510.10">
    <property type="entry name" value="Transferase(Phosphotransferase) domain 1"/>
    <property type="match status" value="1"/>
</dbReference>
<name>A0A7S2VNC3_9DINO</name>
<keyword evidence="5" id="KW-0067">ATP-binding</keyword>
<evidence type="ECO:0000256" key="6">
    <source>
        <dbReference type="SAM" id="SignalP"/>
    </source>
</evidence>
<evidence type="ECO:0000259" key="7">
    <source>
        <dbReference type="PROSITE" id="PS50011"/>
    </source>
</evidence>
<dbReference type="SUPFAM" id="SSF56112">
    <property type="entry name" value="Protein kinase-like (PK-like)"/>
    <property type="match status" value="1"/>
</dbReference>
<dbReference type="GO" id="GO:0005737">
    <property type="term" value="C:cytoplasm"/>
    <property type="evidence" value="ECO:0007669"/>
    <property type="project" value="TreeGrafter"/>
</dbReference>
<accession>A0A7S2VNC3</accession>
<sequence length="470" mass="51884">MARLFGPVAAPARLFFGLALVAEHAGVRALRLDACAAISSRVVRDNITLSDMLLENPREGKPHDKFEDGFAGNSRDLPWKGMWWRRVLESGKFAKVFAVESNGTVPECPEVEWALKVSKSNDTDWFALKDACVARALASMPDQAPAVLPVFDVRSNQGHVFVMSRRAKIDLFEWERHCSNRLTSRLKKPWADPTFIALKVILFHQVLDGIQRMHALGNGNGVVHCDISPENVMVRTDNYQAFLIDFDAARRVGNTIRMRAGKLDFMSPQYIEGKVCGRDTDIWAAGVTLYLLLIGDFPYTSGELANDDPALKRIPSKTWAAQLLAAEQFAARMKTDATWQGGLRGRLDKMFTDFDAPDKRLRETYLQGFVGFPVAVFRMLRSLFDVNATHRVEDFGNVVIDAARLANVSAGLVNLTWPVSASAGAAAWAGGDVAQCAKAVQKMAKGEPHPVVQNIAGLEGLHRCLEDGDT</sequence>
<dbReference type="PANTHER" id="PTHR24346:SF82">
    <property type="entry name" value="KP78A-RELATED"/>
    <property type="match status" value="1"/>
</dbReference>
<keyword evidence="4" id="KW-0418">Kinase</keyword>
<reference evidence="8" key="1">
    <citation type="submission" date="2021-01" db="EMBL/GenBank/DDBJ databases">
        <authorList>
            <person name="Corre E."/>
            <person name="Pelletier E."/>
            <person name="Niang G."/>
            <person name="Scheremetjew M."/>
            <person name="Finn R."/>
            <person name="Kale V."/>
            <person name="Holt S."/>
            <person name="Cochrane G."/>
            <person name="Meng A."/>
            <person name="Brown T."/>
            <person name="Cohen L."/>
        </authorList>
    </citation>
    <scope>NUCLEOTIDE SEQUENCE</scope>
    <source>
        <strain evidence="8">RCC3387</strain>
    </source>
</reference>
<feature type="domain" description="Protein kinase" evidence="7">
    <location>
        <begin position="82"/>
        <end position="370"/>
    </location>
</feature>
<evidence type="ECO:0000256" key="1">
    <source>
        <dbReference type="ARBA" id="ARBA00022527"/>
    </source>
</evidence>
<protein>
    <recommendedName>
        <fullName evidence="7">Protein kinase domain-containing protein</fullName>
    </recommendedName>
</protein>
<organism evidence="8">
    <name type="scientific">Zooxanthella nutricula</name>
    <dbReference type="NCBI Taxonomy" id="1333877"/>
    <lineage>
        <taxon>Eukaryota</taxon>
        <taxon>Sar</taxon>
        <taxon>Alveolata</taxon>
        <taxon>Dinophyceae</taxon>
        <taxon>Peridiniales</taxon>
        <taxon>Peridiniales incertae sedis</taxon>
        <taxon>Zooxanthella</taxon>
    </lineage>
</organism>
<evidence type="ECO:0000256" key="2">
    <source>
        <dbReference type="ARBA" id="ARBA00022679"/>
    </source>
</evidence>
<feature type="signal peptide" evidence="6">
    <location>
        <begin position="1"/>
        <end position="29"/>
    </location>
</feature>
<dbReference type="GO" id="GO:0035556">
    <property type="term" value="P:intracellular signal transduction"/>
    <property type="evidence" value="ECO:0007669"/>
    <property type="project" value="TreeGrafter"/>
</dbReference>
<evidence type="ECO:0000256" key="3">
    <source>
        <dbReference type="ARBA" id="ARBA00022741"/>
    </source>
</evidence>
<dbReference type="GO" id="GO:0004674">
    <property type="term" value="F:protein serine/threonine kinase activity"/>
    <property type="evidence" value="ECO:0007669"/>
    <property type="project" value="UniProtKB-KW"/>
</dbReference>
<dbReference type="AlphaFoldDB" id="A0A7S2VNC3"/>
<feature type="chain" id="PRO_5030806235" description="Protein kinase domain-containing protein" evidence="6">
    <location>
        <begin position="30"/>
        <end position="470"/>
    </location>
</feature>
<evidence type="ECO:0000313" key="8">
    <source>
        <dbReference type="EMBL" id="CAD9640161.1"/>
    </source>
</evidence>